<evidence type="ECO:0000313" key="1">
    <source>
        <dbReference type="EMBL" id="KKM99684.1"/>
    </source>
</evidence>
<reference evidence="1" key="1">
    <citation type="journal article" date="2015" name="Nature">
        <title>Complex archaea that bridge the gap between prokaryotes and eukaryotes.</title>
        <authorList>
            <person name="Spang A."/>
            <person name="Saw J.H."/>
            <person name="Jorgensen S.L."/>
            <person name="Zaremba-Niedzwiedzka K."/>
            <person name="Martijn J."/>
            <person name="Lind A.E."/>
            <person name="van Eijk R."/>
            <person name="Schleper C."/>
            <person name="Guy L."/>
            <person name="Ettema T.J."/>
        </authorList>
    </citation>
    <scope>NUCLEOTIDE SEQUENCE</scope>
</reference>
<comment type="caution">
    <text evidence="1">The sequence shown here is derived from an EMBL/GenBank/DDBJ whole genome shotgun (WGS) entry which is preliminary data.</text>
</comment>
<sequence>MNIEIVRRRFNSRRWWLKRFVDGATIDLAQEVIESLFATAESNSDEIELLRKRVTELEKQTHSPHHCPCEPCR</sequence>
<gene>
    <name evidence="1" type="ORF">LCGC14_1145330</name>
</gene>
<dbReference type="EMBL" id="LAZR01005467">
    <property type="protein sequence ID" value="KKM99684.1"/>
    <property type="molecule type" value="Genomic_DNA"/>
</dbReference>
<protein>
    <submittedName>
        <fullName evidence="1">Uncharacterized protein</fullName>
    </submittedName>
</protein>
<accession>A0A0F9LX05</accession>
<organism evidence="1">
    <name type="scientific">marine sediment metagenome</name>
    <dbReference type="NCBI Taxonomy" id="412755"/>
    <lineage>
        <taxon>unclassified sequences</taxon>
        <taxon>metagenomes</taxon>
        <taxon>ecological metagenomes</taxon>
    </lineage>
</organism>
<proteinExistence type="predicted"/>
<name>A0A0F9LX05_9ZZZZ</name>
<dbReference type="AlphaFoldDB" id="A0A0F9LX05"/>